<evidence type="ECO:0000313" key="3">
    <source>
        <dbReference type="Proteomes" id="UP000539538"/>
    </source>
</evidence>
<evidence type="ECO:0000256" key="1">
    <source>
        <dbReference type="SAM" id="SignalP"/>
    </source>
</evidence>
<keyword evidence="1" id="KW-0732">Signal</keyword>
<evidence type="ECO:0000313" key="2">
    <source>
        <dbReference type="EMBL" id="MBB4653018.1"/>
    </source>
</evidence>
<accession>A0ABR6L885</accession>
<sequence>MRTLGVLVILGAMGLPAQAQVVVDDSTASVGDVMLKEVVAAMSDRLSDPGSGQLRRLRMFTPVGADYEAVCGEFNAKNGYGGYVGFAPFQYLPPYKRLIMSGAGCPG</sequence>
<dbReference type="RefSeq" id="WP_183264415.1">
    <property type="nucleotide sequence ID" value="NZ_BAAAVZ010000026.1"/>
</dbReference>
<protein>
    <submittedName>
        <fullName evidence="2">Uncharacterized protein</fullName>
    </submittedName>
</protein>
<name>A0ABR6L885_9HYPH</name>
<proteinExistence type="predicted"/>
<feature type="chain" id="PRO_5047169585" evidence="1">
    <location>
        <begin position="20"/>
        <end position="107"/>
    </location>
</feature>
<organism evidence="2 3">
    <name type="scientific">Aminobacter niigataensis</name>
    <dbReference type="NCBI Taxonomy" id="83265"/>
    <lineage>
        <taxon>Bacteria</taxon>
        <taxon>Pseudomonadati</taxon>
        <taxon>Pseudomonadota</taxon>
        <taxon>Alphaproteobacteria</taxon>
        <taxon>Hyphomicrobiales</taxon>
        <taxon>Phyllobacteriaceae</taxon>
        <taxon>Aminobacter</taxon>
    </lineage>
</organism>
<feature type="signal peptide" evidence="1">
    <location>
        <begin position="1"/>
        <end position="19"/>
    </location>
</feature>
<dbReference type="EMBL" id="JACHOT010000009">
    <property type="protein sequence ID" value="MBB4653018.1"/>
    <property type="molecule type" value="Genomic_DNA"/>
</dbReference>
<dbReference type="Proteomes" id="UP000539538">
    <property type="component" value="Unassembled WGS sequence"/>
</dbReference>
<reference evidence="2 3" key="1">
    <citation type="submission" date="2020-08" db="EMBL/GenBank/DDBJ databases">
        <title>Genomic Encyclopedia of Type Strains, Phase IV (KMG-IV): sequencing the most valuable type-strain genomes for metagenomic binning, comparative biology and taxonomic classification.</title>
        <authorList>
            <person name="Goeker M."/>
        </authorList>
    </citation>
    <scope>NUCLEOTIDE SEQUENCE [LARGE SCALE GENOMIC DNA]</scope>
    <source>
        <strain evidence="2 3">DSM 7050</strain>
    </source>
</reference>
<comment type="caution">
    <text evidence="2">The sequence shown here is derived from an EMBL/GenBank/DDBJ whole genome shotgun (WGS) entry which is preliminary data.</text>
</comment>
<gene>
    <name evidence="2" type="ORF">GGQ99_004802</name>
</gene>
<keyword evidence="3" id="KW-1185">Reference proteome</keyword>